<reference evidence="5 6" key="1">
    <citation type="submission" date="2020-01" db="EMBL/GenBank/DDBJ databases">
        <title>Herbidospora sp. NEAU-GS84 nov., a novel actinomycete isolated from soil.</title>
        <authorList>
            <person name="Han L."/>
        </authorList>
    </citation>
    <scope>NUCLEOTIDE SEQUENCE [LARGE SCALE GENOMIC DNA]</scope>
    <source>
        <strain evidence="5 6">NEAU-GS84</strain>
    </source>
</reference>
<protein>
    <submittedName>
        <fullName evidence="5">S1 RNA-binding domain-containing protein</fullName>
    </submittedName>
</protein>
<keyword evidence="2" id="KW-0689">Ribosomal protein</keyword>
<name>A0A7C9JF10_9ACTN</name>
<organism evidence="5 6">
    <name type="scientific">Herbidospora solisilvae</name>
    <dbReference type="NCBI Taxonomy" id="2696284"/>
    <lineage>
        <taxon>Bacteria</taxon>
        <taxon>Bacillati</taxon>
        <taxon>Actinomycetota</taxon>
        <taxon>Actinomycetes</taxon>
        <taxon>Streptosporangiales</taxon>
        <taxon>Streptosporangiaceae</taxon>
        <taxon>Herbidospora</taxon>
    </lineage>
</organism>
<dbReference type="InterPro" id="IPR012340">
    <property type="entry name" value="NA-bd_OB-fold"/>
</dbReference>
<sequence length="65" mass="7115">MAIMRFGIFVDIGGVDGMVSAANASSRRFERFEDLVQVGQEVTVTVLDVDLDRLRISLSLIAWAG</sequence>
<dbReference type="Gene3D" id="2.40.50.140">
    <property type="entry name" value="Nucleic acid-binding proteins"/>
    <property type="match status" value="1"/>
</dbReference>
<dbReference type="GO" id="GO:0003729">
    <property type="term" value="F:mRNA binding"/>
    <property type="evidence" value="ECO:0007669"/>
    <property type="project" value="TreeGrafter"/>
</dbReference>
<accession>A0A7C9JF10</accession>
<dbReference type="SMART" id="SM00316">
    <property type="entry name" value="S1"/>
    <property type="match status" value="1"/>
</dbReference>
<evidence type="ECO:0000256" key="2">
    <source>
        <dbReference type="ARBA" id="ARBA00022980"/>
    </source>
</evidence>
<proteinExistence type="inferred from homology"/>
<dbReference type="EMBL" id="WXEW01000007">
    <property type="protein sequence ID" value="NAS25001.1"/>
    <property type="molecule type" value="Genomic_DNA"/>
</dbReference>
<comment type="caution">
    <text evidence="5">The sequence shown here is derived from an EMBL/GenBank/DDBJ whole genome shotgun (WGS) entry which is preliminary data.</text>
</comment>
<dbReference type="PROSITE" id="PS50126">
    <property type="entry name" value="S1"/>
    <property type="match status" value="1"/>
</dbReference>
<gene>
    <name evidence="5" type="ORF">GT755_25365</name>
</gene>
<dbReference type="InterPro" id="IPR003029">
    <property type="entry name" value="S1_domain"/>
</dbReference>
<feature type="domain" description="S1 motif" evidence="4">
    <location>
        <begin position="1"/>
        <end position="61"/>
    </location>
</feature>
<keyword evidence="3" id="KW-0687">Ribonucleoprotein</keyword>
<comment type="similarity">
    <text evidence="1">Belongs to the bacterial ribosomal protein bS1 family.</text>
</comment>
<dbReference type="GO" id="GO:0006412">
    <property type="term" value="P:translation"/>
    <property type="evidence" value="ECO:0007669"/>
    <property type="project" value="TreeGrafter"/>
</dbReference>
<dbReference type="Proteomes" id="UP000479526">
    <property type="component" value="Unassembled WGS sequence"/>
</dbReference>
<dbReference type="PANTHER" id="PTHR10724:SF7">
    <property type="entry name" value="SMALL RIBOSOMAL SUBUNIT PROTEIN BS1C"/>
    <property type="match status" value="1"/>
</dbReference>
<evidence type="ECO:0000313" key="6">
    <source>
        <dbReference type="Proteomes" id="UP000479526"/>
    </source>
</evidence>
<evidence type="ECO:0000256" key="1">
    <source>
        <dbReference type="ARBA" id="ARBA00006767"/>
    </source>
</evidence>
<dbReference type="GO" id="GO:0003735">
    <property type="term" value="F:structural constituent of ribosome"/>
    <property type="evidence" value="ECO:0007669"/>
    <property type="project" value="TreeGrafter"/>
</dbReference>
<evidence type="ECO:0000259" key="4">
    <source>
        <dbReference type="PROSITE" id="PS50126"/>
    </source>
</evidence>
<evidence type="ECO:0000256" key="3">
    <source>
        <dbReference type="ARBA" id="ARBA00023274"/>
    </source>
</evidence>
<keyword evidence="6" id="KW-1185">Reference proteome</keyword>
<dbReference type="PANTHER" id="PTHR10724">
    <property type="entry name" value="30S RIBOSOMAL PROTEIN S1"/>
    <property type="match status" value="1"/>
</dbReference>
<dbReference type="Pfam" id="PF00575">
    <property type="entry name" value="S1"/>
    <property type="match status" value="1"/>
</dbReference>
<dbReference type="SUPFAM" id="SSF50249">
    <property type="entry name" value="Nucleic acid-binding proteins"/>
    <property type="match status" value="1"/>
</dbReference>
<dbReference type="AlphaFoldDB" id="A0A7C9JF10"/>
<dbReference type="InterPro" id="IPR050437">
    <property type="entry name" value="Ribos_protein_bS1-like"/>
</dbReference>
<evidence type="ECO:0000313" key="5">
    <source>
        <dbReference type="EMBL" id="NAS25001.1"/>
    </source>
</evidence>
<dbReference type="GO" id="GO:0022627">
    <property type="term" value="C:cytosolic small ribosomal subunit"/>
    <property type="evidence" value="ECO:0007669"/>
    <property type="project" value="TreeGrafter"/>
</dbReference>